<proteinExistence type="predicted"/>
<keyword evidence="2" id="KW-1185">Reference proteome</keyword>
<dbReference type="Proteomes" id="UP001157502">
    <property type="component" value="Chromosome 14"/>
</dbReference>
<sequence>MLFRRYRFSLWILTAITSYFQLLGAVSSDSLPGTLPAPSLIFISSIVKNPQGPLSLVCRAPGGHGGTMFRLNRATELLKTENFPAMRQEAHFTVPYSGQDDLFCCLYQNSLGVYSQYSPFATLARQGSFSPSSPSSPPPPLLSVQPPGGQVKRGDTLSFHCTPPPSRQSVEPVAFLLLRTTRVTEGSMVRPRTHLTLRSRSGPLRLGPVRSGEGGSYTCVYQVVVPQQGLVNSTASLPVQVTVTEVLPPPALSLDNHKGESVLLCTGSASYPGALFSLYRLGSTYPAATRNAPVTRNYALFPLSSLREDPIYDQYQCQYSVLLGSEWSHSELTEPLAVPRVTGQTSVDWPLILGSLSALVLFFMALVVLGLAVKRKVNSIVEEKRKREVALFWTKLQSQDHTVDHTLKPISISFEEWGSDDREAERSPGRRSFSTFGNTSHL</sequence>
<gene>
    <name evidence="1" type="ORF">DPEC_G00172550</name>
</gene>
<protein>
    <submittedName>
        <fullName evidence="1">Uncharacterized protein</fullName>
    </submittedName>
</protein>
<reference evidence="1" key="1">
    <citation type="submission" date="2021-05" db="EMBL/GenBank/DDBJ databases">
        <authorList>
            <person name="Pan Q."/>
            <person name="Jouanno E."/>
            <person name="Zahm M."/>
            <person name="Klopp C."/>
            <person name="Cabau C."/>
            <person name="Louis A."/>
            <person name="Berthelot C."/>
            <person name="Parey E."/>
            <person name="Roest Crollius H."/>
            <person name="Montfort J."/>
            <person name="Robinson-Rechavi M."/>
            <person name="Bouchez O."/>
            <person name="Lampietro C."/>
            <person name="Lopez Roques C."/>
            <person name="Donnadieu C."/>
            <person name="Postlethwait J."/>
            <person name="Bobe J."/>
            <person name="Dillon D."/>
            <person name="Chandos A."/>
            <person name="von Hippel F."/>
            <person name="Guiguen Y."/>
        </authorList>
    </citation>
    <scope>NUCLEOTIDE SEQUENCE</scope>
    <source>
        <strain evidence="1">YG-Jan2019</strain>
    </source>
</reference>
<comment type="caution">
    <text evidence="1">The sequence shown here is derived from an EMBL/GenBank/DDBJ whole genome shotgun (WGS) entry which is preliminary data.</text>
</comment>
<name>A0ACC2GDW0_DALPE</name>
<accession>A0ACC2GDW0</accession>
<organism evidence="1 2">
    <name type="scientific">Dallia pectoralis</name>
    <name type="common">Alaska blackfish</name>
    <dbReference type="NCBI Taxonomy" id="75939"/>
    <lineage>
        <taxon>Eukaryota</taxon>
        <taxon>Metazoa</taxon>
        <taxon>Chordata</taxon>
        <taxon>Craniata</taxon>
        <taxon>Vertebrata</taxon>
        <taxon>Euteleostomi</taxon>
        <taxon>Actinopterygii</taxon>
        <taxon>Neopterygii</taxon>
        <taxon>Teleostei</taxon>
        <taxon>Protacanthopterygii</taxon>
        <taxon>Esociformes</taxon>
        <taxon>Umbridae</taxon>
        <taxon>Dallia</taxon>
    </lineage>
</organism>
<evidence type="ECO:0000313" key="1">
    <source>
        <dbReference type="EMBL" id="KAJ8001737.1"/>
    </source>
</evidence>
<dbReference type="EMBL" id="CM055741">
    <property type="protein sequence ID" value="KAJ8001737.1"/>
    <property type="molecule type" value="Genomic_DNA"/>
</dbReference>
<evidence type="ECO:0000313" key="2">
    <source>
        <dbReference type="Proteomes" id="UP001157502"/>
    </source>
</evidence>